<reference evidence="3 4" key="1">
    <citation type="journal article" date="2018" name="Nat. Ecol. Evol.">
        <title>Shark genomes provide insights into elasmobranch evolution and the origin of vertebrates.</title>
        <authorList>
            <person name="Hara Y"/>
            <person name="Yamaguchi K"/>
            <person name="Onimaru K"/>
            <person name="Kadota M"/>
            <person name="Koyanagi M"/>
            <person name="Keeley SD"/>
            <person name="Tatsumi K"/>
            <person name="Tanaka K"/>
            <person name="Motone F"/>
            <person name="Kageyama Y"/>
            <person name="Nozu R"/>
            <person name="Adachi N"/>
            <person name="Nishimura O"/>
            <person name="Nakagawa R"/>
            <person name="Tanegashima C"/>
            <person name="Kiyatake I"/>
            <person name="Matsumoto R"/>
            <person name="Murakumo K"/>
            <person name="Nishida K"/>
            <person name="Terakita A"/>
            <person name="Kuratani S"/>
            <person name="Sato K"/>
            <person name="Hyodo S Kuraku.S."/>
        </authorList>
    </citation>
    <scope>NUCLEOTIDE SEQUENCE [LARGE SCALE GENOMIC DNA]</scope>
</reference>
<dbReference type="PANTHER" id="PTHR23317">
    <property type="entry name" value="DEDICATOR OF CYTOKINESIS DOCK"/>
    <property type="match status" value="1"/>
</dbReference>
<dbReference type="GO" id="GO:0005085">
    <property type="term" value="F:guanyl-nucleotide exchange factor activity"/>
    <property type="evidence" value="ECO:0007669"/>
    <property type="project" value="InterPro"/>
</dbReference>
<evidence type="ECO:0000313" key="3">
    <source>
        <dbReference type="EMBL" id="GCC29332.1"/>
    </source>
</evidence>
<keyword evidence="1" id="KW-0732">Signal</keyword>
<feature type="signal peptide" evidence="1">
    <location>
        <begin position="1"/>
        <end position="24"/>
    </location>
</feature>
<comment type="caution">
    <text evidence="3">The sequence shown here is derived from an EMBL/GenBank/DDBJ whole genome shotgun (WGS) entry which is preliminary data.</text>
</comment>
<accession>A0A401SFX9</accession>
<keyword evidence="4" id="KW-1185">Reference proteome</keyword>
<dbReference type="InterPro" id="IPR026791">
    <property type="entry name" value="DOCK"/>
</dbReference>
<feature type="domain" description="Dedicator of cytokinesis C/D N-terminal" evidence="2">
    <location>
        <begin position="59"/>
        <end position="160"/>
    </location>
</feature>
<dbReference type="GO" id="GO:0007264">
    <property type="term" value="P:small GTPase-mediated signal transduction"/>
    <property type="evidence" value="ECO:0007669"/>
    <property type="project" value="InterPro"/>
</dbReference>
<dbReference type="OMA" id="LCHEIRI"/>
<organism evidence="3 4">
    <name type="scientific">Chiloscyllium punctatum</name>
    <name type="common">Brownbanded bambooshark</name>
    <name type="synonym">Hemiscyllium punctatum</name>
    <dbReference type="NCBI Taxonomy" id="137246"/>
    <lineage>
        <taxon>Eukaryota</taxon>
        <taxon>Metazoa</taxon>
        <taxon>Chordata</taxon>
        <taxon>Craniata</taxon>
        <taxon>Vertebrata</taxon>
        <taxon>Chondrichthyes</taxon>
        <taxon>Elasmobranchii</taxon>
        <taxon>Galeomorphii</taxon>
        <taxon>Galeoidea</taxon>
        <taxon>Orectolobiformes</taxon>
        <taxon>Hemiscylliidae</taxon>
        <taxon>Chiloscyllium</taxon>
    </lineage>
</organism>
<protein>
    <recommendedName>
        <fullName evidence="2">Dedicator of cytokinesis C/D N-terminal domain-containing protein</fullName>
    </recommendedName>
</protein>
<gene>
    <name evidence="3" type="ORF">chiPu_0007772</name>
</gene>
<proteinExistence type="predicted"/>
<sequence>MLSNCTFLLEELFVCLFYSEAATGELKPFVPHFRRTSLTDVQEFSPSAVPSCDIPFSPDPVDPLDFEVHIANQMENSELGSLANLVDFPKDDIEVTLSPRAYRTVNPAVPDDWNNLSPQVRSCVKTYTKNWLTITRRYQKCSIGSRRKGLNLPHQVFECDESFNMEKQNFLNAVAAQADELETEAPDIFIQNLLQPTDQEEVDRKNEIMRKSGRLLDLFTLFPPSDEDEAMHHRTIPPLPCEQFEQRLQINFLEFKFIGSQVEKVLQQGSITDCAEPYMTIKENETAKTKEKVGKLRFQANSFCQRLSLYRMPFAWAAVDLMSLTFNRSSQNSLNRESFNGGSGSEMRSRSLDNRNHIPQFGPVQHSLNMFNKQEEDKLSDEDLMKFITDEKKPSPLLRRLRKIPGIFRFELSTVKDTPSFCFTPDFLELKSSNSGDTELALEVLEFPLPGVLTPYTIYR</sequence>
<dbReference type="STRING" id="137246.A0A401SFX9"/>
<evidence type="ECO:0000313" key="4">
    <source>
        <dbReference type="Proteomes" id="UP000287033"/>
    </source>
</evidence>
<dbReference type="PANTHER" id="PTHR23317:SF74">
    <property type="entry name" value="DEDICATOR OF CYTOKINESIS PROTEIN 8"/>
    <property type="match status" value="1"/>
</dbReference>
<dbReference type="Proteomes" id="UP000287033">
    <property type="component" value="Unassembled WGS sequence"/>
</dbReference>
<name>A0A401SFX9_CHIPU</name>
<dbReference type="OrthoDB" id="47328at2759"/>
<dbReference type="InterPro" id="IPR021816">
    <property type="entry name" value="DOCK_C/D_N"/>
</dbReference>
<evidence type="ECO:0000256" key="1">
    <source>
        <dbReference type="SAM" id="SignalP"/>
    </source>
</evidence>
<evidence type="ECO:0000259" key="2">
    <source>
        <dbReference type="Pfam" id="PF11878"/>
    </source>
</evidence>
<feature type="chain" id="PRO_5019452605" description="Dedicator of cytokinesis C/D N-terminal domain-containing protein" evidence="1">
    <location>
        <begin position="25"/>
        <end position="460"/>
    </location>
</feature>
<dbReference type="AlphaFoldDB" id="A0A401SFX9"/>
<dbReference type="EMBL" id="BEZZ01000245">
    <property type="protein sequence ID" value="GCC29332.1"/>
    <property type="molecule type" value="Genomic_DNA"/>
</dbReference>
<dbReference type="Pfam" id="PF11878">
    <property type="entry name" value="DOCK_C-D_N"/>
    <property type="match status" value="1"/>
</dbReference>